<dbReference type="Gene3D" id="3.30.200.20">
    <property type="entry name" value="Phosphorylase Kinase, domain 1"/>
    <property type="match status" value="1"/>
</dbReference>
<evidence type="ECO:0000313" key="5">
    <source>
        <dbReference type="EMBL" id="KAA3682133.1"/>
    </source>
</evidence>
<dbReference type="EMBL" id="QNGE01000066">
    <property type="protein sequence ID" value="KAA3682133.1"/>
    <property type="molecule type" value="Genomic_DNA"/>
</dbReference>
<dbReference type="Gene3D" id="1.10.510.10">
    <property type="entry name" value="Transferase(Phosphotransferase) domain 1"/>
    <property type="match status" value="1"/>
</dbReference>
<gene>
    <name evidence="5" type="ORF">DEA37_0006747</name>
</gene>
<keyword evidence="5" id="KW-0808">Transferase</keyword>
<dbReference type="InterPro" id="IPR000719">
    <property type="entry name" value="Prot_kinase_dom"/>
</dbReference>
<dbReference type="GO" id="GO:0005524">
    <property type="term" value="F:ATP binding"/>
    <property type="evidence" value="ECO:0007669"/>
    <property type="project" value="UniProtKB-KW"/>
</dbReference>
<evidence type="ECO:0000313" key="6">
    <source>
        <dbReference type="Proteomes" id="UP000324629"/>
    </source>
</evidence>
<keyword evidence="6" id="KW-1185">Reference proteome</keyword>
<evidence type="ECO:0000256" key="3">
    <source>
        <dbReference type="SAM" id="MobiDB-lite"/>
    </source>
</evidence>
<dbReference type="AlphaFoldDB" id="A0A5J4P3V8"/>
<dbReference type="InterPro" id="IPR050117">
    <property type="entry name" value="MAPK"/>
</dbReference>
<feature type="region of interest" description="Disordered" evidence="3">
    <location>
        <begin position="397"/>
        <end position="420"/>
    </location>
</feature>
<feature type="domain" description="Protein kinase" evidence="4">
    <location>
        <begin position="1"/>
        <end position="286"/>
    </location>
</feature>
<dbReference type="FunFam" id="1.10.510.10:FF:000238">
    <property type="entry name" value="Mitogen-activated protein kinase"/>
    <property type="match status" value="1"/>
</dbReference>
<dbReference type="PROSITE" id="PS50011">
    <property type="entry name" value="PROTEIN_KINASE_DOM"/>
    <property type="match status" value="1"/>
</dbReference>
<dbReference type="PROSITE" id="PS00108">
    <property type="entry name" value="PROTEIN_KINASE_ST"/>
    <property type="match status" value="1"/>
</dbReference>
<protein>
    <submittedName>
        <fullName evidence="5">Mitogen-activated protein kinase 15</fullName>
    </submittedName>
</protein>
<dbReference type="GO" id="GO:0004672">
    <property type="term" value="F:protein kinase activity"/>
    <property type="evidence" value="ECO:0007669"/>
    <property type="project" value="InterPro"/>
</dbReference>
<keyword evidence="2" id="KW-0067">ATP-binding</keyword>
<name>A0A5J4P3V8_9TREM</name>
<sequence>MTEWEVEPIVLKHYEIQRRLGKGRTFREITFLQEFAGHQNIVKLLNVIKAENDKDIYLVFEFMESDLHNCIKKKTILKDIHKKYIFYQLLKAVKFIHSANVIHRDLKPSNVLLDSDCLVKLCDFGLTRSLSSSATANRASVEYFAEAATDGVDPGLTEYVATRWYRAPEILLASNRYTKYVDMWSLGCILAEMLIGKPLFPGTSTINQIERIVSVVPRPSRQDIMCLHSDYGISVLERALQKPSTSLESLFPSDVDKCALDMVKKLIQLNPVKRLTVEEALEHPYVQRFHDPEKESVMDHVVTPPLSDDRQLSVADYRTKLYEIILEKKAQRRIKRLLRSAGGSENSPIMDHSPSPRAQNAIQCCSPTLDEATQTNFSPINRREQQLSSRHLCPTAQARVGQPKSKSNRIALHSPSGSVLQNEQQVYHDQLQSAKGVRPPETIHNFLPKKRTSVNGSVEYAHNSFHQNGMFQTKLSISHGHDMQASRLTDKSPKTENRTLDKIRSYSREMDNPVILRTFAGQKMANHILKSGDTAGQDSDSCTSTPGQIQHTRTFGELRLHPLGPPLPFSSIKLR</sequence>
<keyword evidence="1" id="KW-0547">Nucleotide-binding</keyword>
<dbReference type="Proteomes" id="UP000324629">
    <property type="component" value="Unassembled WGS sequence"/>
</dbReference>
<comment type="caution">
    <text evidence="5">The sequence shown here is derived from an EMBL/GenBank/DDBJ whole genome shotgun (WGS) entry which is preliminary data.</text>
</comment>
<keyword evidence="5" id="KW-0418">Kinase</keyword>
<evidence type="ECO:0000259" key="4">
    <source>
        <dbReference type="PROSITE" id="PS50011"/>
    </source>
</evidence>
<organism evidence="5 6">
    <name type="scientific">Paragonimus westermani</name>
    <dbReference type="NCBI Taxonomy" id="34504"/>
    <lineage>
        <taxon>Eukaryota</taxon>
        <taxon>Metazoa</taxon>
        <taxon>Spiralia</taxon>
        <taxon>Lophotrochozoa</taxon>
        <taxon>Platyhelminthes</taxon>
        <taxon>Trematoda</taxon>
        <taxon>Digenea</taxon>
        <taxon>Plagiorchiida</taxon>
        <taxon>Troglotremata</taxon>
        <taxon>Troglotrematidae</taxon>
        <taxon>Paragonimus</taxon>
    </lineage>
</organism>
<accession>A0A5J4P3V8</accession>
<dbReference type="InterPro" id="IPR011009">
    <property type="entry name" value="Kinase-like_dom_sf"/>
</dbReference>
<evidence type="ECO:0000256" key="2">
    <source>
        <dbReference type="ARBA" id="ARBA00022840"/>
    </source>
</evidence>
<dbReference type="Pfam" id="PF00069">
    <property type="entry name" value="Pkinase"/>
    <property type="match status" value="1"/>
</dbReference>
<evidence type="ECO:0000256" key="1">
    <source>
        <dbReference type="ARBA" id="ARBA00022741"/>
    </source>
</evidence>
<dbReference type="SUPFAM" id="SSF56112">
    <property type="entry name" value="Protein kinase-like (PK-like)"/>
    <property type="match status" value="1"/>
</dbReference>
<proteinExistence type="predicted"/>
<reference evidence="5 6" key="1">
    <citation type="journal article" date="2019" name="Gigascience">
        <title>Whole-genome sequence of the oriental lung fluke Paragonimus westermani.</title>
        <authorList>
            <person name="Oey H."/>
            <person name="Zakrzewski M."/>
            <person name="Narain K."/>
            <person name="Devi K.R."/>
            <person name="Agatsuma T."/>
            <person name="Nawaratna S."/>
            <person name="Gobert G.N."/>
            <person name="Jones M.K."/>
            <person name="Ragan M.A."/>
            <person name="McManus D.P."/>
            <person name="Krause L."/>
        </authorList>
    </citation>
    <scope>NUCLEOTIDE SEQUENCE [LARGE SCALE GENOMIC DNA]</scope>
    <source>
        <strain evidence="5 6">IND2009</strain>
    </source>
</reference>
<dbReference type="InterPro" id="IPR008271">
    <property type="entry name" value="Ser/Thr_kinase_AS"/>
</dbReference>
<dbReference type="PANTHER" id="PTHR24055">
    <property type="entry name" value="MITOGEN-ACTIVATED PROTEIN KINASE"/>
    <property type="match status" value="1"/>
</dbReference>
<dbReference type="SMART" id="SM00220">
    <property type="entry name" value="S_TKc"/>
    <property type="match status" value="1"/>
</dbReference>